<dbReference type="Pfam" id="PF00510">
    <property type="entry name" value="COX3"/>
    <property type="match status" value="1"/>
</dbReference>
<dbReference type="FunFam" id="1.20.120.80:FF:000001">
    <property type="entry name" value="Cytochrome (Ubi)quinol oxidase subunit III"/>
    <property type="match status" value="1"/>
</dbReference>
<feature type="transmembrane region" description="Helical" evidence="8">
    <location>
        <begin position="155"/>
        <end position="175"/>
    </location>
</feature>
<dbReference type="InterPro" id="IPR000298">
    <property type="entry name" value="Cyt_c_oxidase-like_su3"/>
</dbReference>
<evidence type="ECO:0000256" key="3">
    <source>
        <dbReference type="ARBA" id="ARBA00022475"/>
    </source>
</evidence>
<comment type="subcellular location">
    <subcellularLocation>
        <location evidence="1 7">Cell membrane</location>
        <topology evidence="1 7">Multi-pass membrane protein</topology>
    </subcellularLocation>
</comment>
<dbReference type="SUPFAM" id="SSF81452">
    <property type="entry name" value="Cytochrome c oxidase subunit III-like"/>
    <property type="match status" value="1"/>
</dbReference>
<sequence length="176" mass="19848">MLFWAFLGSECMFFGSLISTYLIYRGRDSAGPHPHEVLNIPFTSFSAFVLLMSSLTMVLALAAVQHGNLRGTKIWLAATALLGMTFIAGQCYEFTHFFYDGLKLQSNLFGCTFFVLTGFHGTHVTVGVIWLWSLFMMAVRGKLPVERALDVEIAGLYWHFVDVVWIAIFTLVYLIQ</sequence>
<organism evidence="10 11">
    <name type="scientific">Eiseniibacteriota bacterium</name>
    <dbReference type="NCBI Taxonomy" id="2212470"/>
    <lineage>
        <taxon>Bacteria</taxon>
        <taxon>Candidatus Eiseniibacteriota</taxon>
    </lineage>
</organism>
<keyword evidence="3" id="KW-1003">Cell membrane</keyword>
<evidence type="ECO:0000256" key="8">
    <source>
        <dbReference type="SAM" id="Phobius"/>
    </source>
</evidence>
<feature type="transmembrane region" description="Helical" evidence="8">
    <location>
        <begin position="6"/>
        <end position="24"/>
    </location>
</feature>
<dbReference type="GO" id="GO:0004129">
    <property type="term" value="F:cytochrome-c oxidase activity"/>
    <property type="evidence" value="ECO:0007669"/>
    <property type="project" value="InterPro"/>
</dbReference>
<evidence type="ECO:0000256" key="1">
    <source>
        <dbReference type="ARBA" id="ARBA00004651"/>
    </source>
</evidence>
<protein>
    <submittedName>
        <fullName evidence="10">Cytochrome oxidase subunit III</fullName>
    </submittedName>
</protein>
<dbReference type="InterPro" id="IPR024791">
    <property type="entry name" value="Cyt_c/ubiquinol_Oxase_su3"/>
</dbReference>
<feature type="transmembrane region" description="Helical" evidence="8">
    <location>
        <begin position="107"/>
        <end position="135"/>
    </location>
</feature>
<dbReference type="AlphaFoldDB" id="A0A538SEP2"/>
<dbReference type="PANTHER" id="PTHR11403">
    <property type="entry name" value="CYTOCHROME C OXIDASE SUBUNIT III"/>
    <property type="match status" value="1"/>
</dbReference>
<dbReference type="Proteomes" id="UP000320184">
    <property type="component" value="Unassembled WGS sequence"/>
</dbReference>
<evidence type="ECO:0000259" key="9">
    <source>
        <dbReference type="PROSITE" id="PS50253"/>
    </source>
</evidence>
<dbReference type="InterPro" id="IPR035973">
    <property type="entry name" value="Cyt_c_oxidase_su3-like_sf"/>
</dbReference>
<feature type="transmembrane region" description="Helical" evidence="8">
    <location>
        <begin position="36"/>
        <end position="62"/>
    </location>
</feature>
<accession>A0A538SEP2</accession>
<dbReference type="Gene3D" id="1.20.120.80">
    <property type="entry name" value="Cytochrome c oxidase, subunit III, four-helix bundle"/>
    <property type="match status" value="1"/>
</dbReference>
<evidence type="ECO:0000313" key="11">
    <source>
        <dbReference type="Proteomes" id="UP000320184"/>
    </source>
</evidence>
<comment type="similarity">
    <text evidence="2 7">Belongs to the cytochrome c oxidase subunit 3 family.</text>
</comment>
<gene>
    <name evidence="10" type="ORF">E6K73_09130</name>
</gene>
<feature type="domain" description="Heme-copper oxidase subunit III family profile" evidence="9">
    <location>
        <begin position="1"/>
        <end position="176"/>
    </location>
</feature>
<proteinExistence type="inferred from homology"/>
<feature type="transmembrane region" description="Helical" evidence="8">
    <location>
        <begin position="74"/>
        <end position="95"/>
    </location>
</feature>
<keyword evidence="6 8" id="KW-0472">Membrane</keyword>
<dbReference type="PANTHER" id="PTHR11403:SF2">
    <property type="entry name" value="CYTOCHROME BO(3) UBIQUINOL OXIDASE SUBUNIT 3"/>
    <property type="match status" value="1"/>
</dbReference>
<dbReference type="GO" id="GO:0005886">
    <property type="term" value="C:plasma membrane"/>
    <property type="evidence" value="ECO:0007669"/>
    <property type="project" value="UniProtKB-SubCell"/>
</dbReference>
<evidence type="ECO:0000256" key="2">
    <source>
        <dbReference type="ARBA" id="ARBA00010581"/>
    </source>
</evidence>
<reference evidence="10 11" key="1">
    <citation type="journal article" date="2019" name="Nat. Microbiol.">
        <title>Mediterranean grassland soil C-N compound turnover is dependent on rainfall and depth, and is mediated by genomically divergent microorganisms.</title>
        <authorList>
            <person name="Diamond S."/>
            <person name="Andeer P.F."/>
            <person name="Li Z."/>
            <person name="Crits-Christoph A."/>
            <person name="Burstein D."/>
            <person name="Anantharaman K."/>
            <person name="Lane K.R."/>
            <person name="Thomas B.C."/>
            <person name="Pan C."/>
            <person name="Northen T.R."/>
            <person name="Banfield J.F."/>
        </authorList>
    </citation>
    <scope>NUCLEOTIDE SEQUENCE [LARGE SCALE GENOMIC DNA]</scope>
    <source>
        <strain evidence="10">WS_3</strain>
    </source>
</reference>
<evidence type="ECO:0000313" key="10">
    <source>
        <dbReference type="EMBL" id="TMQ49848.1"/>
    </source>
</evidence>
<dbReference type="GO" id="GO:0019646">
    <property type="term" value="P:aerobic electron transport chain"/>
    <property type="evidence" value="ECO:0007669"/>
    <property type="project" value="InterPro"/>
</dbReference>
<comment type="caution">
    <text evidence="10">The sequence shown here is derived from an EMBL/GenBank/DDBJ whole genome shotgun (WGS) entry which is preliminary data.</text>
</comment>
<evidence type="ECO:0000256" key="7">
    <source>
        <dbReference type="RuleBase" id="RU003376"/>
    </source>
</evidence>
<dbReference type="EMBL" id="VBOT01000114">
    <property type="protein sequence ID" value="TMQ49848.1"/>
    <property type="molecule type" value="Genomic_DNA"/>
</dbReference>
<dbReference type="PROSITE" id="PS50253">
    <property type="entry name" value="COX3"/>
    <property type="match status" value="1"/>
</dbReference>
<evidence type="ECO:0000256" key="4">
    <source>
        <dbReference type="ARBA" id="ARBA00022692"/>
    </source>
</evidence>
<evidence type="ECO:0000256" key="6">
    <source>
        <dbReference type="ARBA" id="ARBA00023136"/>
    </source>
</evidence>
<keyword evidence="5 8" id="KW-1133">Transmembrane helix</keyword>
<keyword evidence="4 7" id="KW-0812">Transmembrane</keyword>
<evidence type="ECO:0000256" key="5">
    <source>
        <dbReference type="ARBA" id="ARBA00022989"/>
    </source>
</evidence>
<name>A0A538SEP2_UNCEI</name>
<dbReference type="InterPro" id="IPR013833">
    <property type="entry name" value="Cyt_c_oxidase_su3_a-hlx"/>
</dbReference>